<dbReference type="RefSeq" id="WP_212903221.1">
    <property type="nucleotide sequence ID" value="NZ_BOPZ01000007.1"/>
</dbReference>
<feature type="domain" description="Phosphatidic acid phosphatase type 2/haloperoxidase" evidence="2">
    <location>
        <begin position="46"/>
        <end position="157"/>
    </location>
</feature>
<dbReference type="PANTHER" id="PTHR14969:SF13">
    <property type="entry name" value="AT30094P"/>
    <property type="match status" value="1"/>
</dbReference>
<dbReference type="InterPro" id="IPR000326">
    <property type="entry name" value="PAP2/HPO"/>
</dbReference>
<reference evidence="3" key="1">
    <citation type="submission" date="2021-03" db="EMBL/GenBank/DDBJ databases">
        <title>Taxonomic study of Clostridium polyendosporum from meadow-gley soil under rice.</title>
        <authorList>
            <person name="Kobayashi H."/>
            <person name="Tanizawa Y."/>
            <person name="Yagura M."/>
        </authorList>
    </citation>
    <scope>NUCLEOTIDE SEQUENCE</scope>
    <source>
        <strain evidence="3">JCM 30710</strain>
    </source>
</reference>
<proteinExistence type="predicted"/>
<feature type="transmembrane region" description="Helical" evidence="1">
    <location>
        <begin position="14"/>
        <end position="40"/>
    </location>
</feature>
<feature type="transmembrane region" description="Helical" evidence="1">
    <location>
        <begin position="228"/>
        <end position="250"/>
    </location>
</feature>
<feature type="transmembrane region" description="Helical" evidence="1">
    <location>
        <begin position="142"/>
        <end position="160"/>
    </location>
</feature>
<evidence type="ECO:0000259" key="2">
    <source>
        <dbReference type="SMART" id="SM00014"/>
    </source>
</evidence>
<keyword evidence="1" id="KW-1133">Transmembrane helix</keyword>
<evidence type="ECO:0000313" key="4">
    <source>
        <dbReference type="Proteomes" id="UP000679179"/>
    </source>
</evidence>
<feature type="transmembrane region" description="Helical" evidence="1">
    <location>
        <begin position="256"/>
        <end position="276"/>
    </location>
</feature>
<dbReference type="SUPFAM" id="SSF48317">
    <property type="entry name" value="Acid phosphatase/Vanadium-dependent haloperoxidase"/>
    <property type="match status" value="1"/>
</dbReference>
<sequence length="286" mass="32486">MEIIKFLQSFSNPILDYFFLFITNLGGQTLGLIISLIFLWCIDKRYGYKLIFAIAFSLAVNNIIKILINSPRPIGVEGIKSLGKETATGSSFPSGHSQGTASTFTSLIVEFKKTWIIILSITMMILVPLSRLYLGVHWPKDVIFGTIFGIICVFISNHLFEYCERNEIAYPMFFLSALFIILGIFLKNSDYFKSIGAFTAICIGYFLEDKYIGFNPQEAQIQKIFRMIIGTIGFVVIYISFKILMSTSYARDFLCYFSLGLWATVLAPYIFVNVSFKEQTAKKELN</sequence>
<protein>
    <submittedName>
        <fullName evidence="3">Membrane protein</fullName>
    </submittedName>
</protein>
<gene>
    <name evidence="3" type="ORF">CPJCM30710_11570</name>
</gene>
<evidence type="ECO:0000313" key="3">
    <source>
        <dbReference type="EMBL" id="GIM28491.1"/>
    </source>
</evidence>
<dbReference type="AlphaFoldDB" id="A0A919RY41"/>
<accession>A0A919RY41</accession>
<comment type="caution">
    <text evidence="3">The sequence shown here is derived from an EMBL/GenBank/DDBJ whole genome shotgun (WGS) entry which is preliminary data.</text>
</comment>
<organism evidence="3 4">
    <name type="scientific">Clostridium polyendosporum</name>
    <dbReference type="NCBI Taxonomy" id="69208"/>
    <lineage>
        <taxon>Bacteria</taxon>
        <taxon>Bacillati</taxon>
        <taxon>Bacillota</taxon>
        <taxon>Clostridia</taxon>
        <taxon>Eubacteriales</taxon>
        <taxon>Clostridiaceae</taxon>
        <taxon>Clostridium</taxon>
    </lineage>
</organism>
<keyword evidence="1" id="KW-0472">Membrane</keyword>
<dbReference type="Gene3D" id="1.20.144.10">
    <property type="entry name" value="Phosphatidic acid phosphatase type 2/haloperoxidase"/>
    <property type="match status" value="2"/>
</dbReference>
<dbReference type="Pfam" id="PF01569">
    <property type="entry name" value="PAP2"/>
    <property type="match status" value="1"/>
</dbReference>
<evidence type="ECO:0000256" key="1">
    <source>
        <dbReference type="SAM" id="Phobius"/>
    </source>
</evidence>
<dbReference type="SMART" id="SM00014">
    <property type="entry name" value="acidPPc"/>
    <property type="match status" value="1"/>
</dbReference>
<feature type="transmembrane region" description="Helical" evidence="1">
    <location>
        <begin position="115"/>
        <end position="136"/>
    </location>
</feature>
<feature type="transmembrane region" description="Helical" evidence="1">
    <location>
        <begin position="167"/>
        <end position="185"/>
    </location>
</feature>
<keyword evidence="1" id="KW-0812">Transmembrane</keyword>
<dbReference type="Proteomes" id="UP000679179">
    <property type="component" value="Unassembled WGS sequence"/>
</dbReference>
<dbReference type="InterPro" id="IPR036938">
    <property type="entry name" value="PAP2/HPO_sf"/>
</dbReference>
<dbReference type="PANTHER" id="PTHR14969">
    <property type="entry name" value="SPHINGOSINE-1-PHOSPHATE PHOSPHOHYDROLASE"/>
    <property type="match status" value="1"/>
</dbReference>
<keyword evidence="4" id="KW-1185">Reference proteome</keyword>
<dbReference type="EMBL" id="BOPZ01000007">
    <property type="protein sequence ID" value="GIM28491.1"/>
    <property type="molecule type" value="Genomic_DNA"/>
</dbReference>
<name>A0A919RY41_9CLOT</name>